<keyword evidence="1" id="KW-0812">Transmembrane</keyword>
<organism evidence="2 3">
    <name type="scientific">Coptis chinensis</name>
    <dbReference type="NCBI Taxonomy" id="261450"/>
    <lineage>
        <taxon>Eukaryota</taxon>
        <taxon>Viridiplantae</taxon>
        <taxon>Streptophyta</taxon>
        <taxon>Embryophyta</taxon>
        <taxon>Tracheophyta</taxon>
        <taxon>Spermatophyta</taxon>
        <taxon>Magnoliopsida</taxon>
        <taxon>Ranunculales</taxon>
        <taxon>Ranunculaceae</taxon>
        <taxon>Coptidoideae</taxon>
        <taxon>Coptis</taxon>
    </lineage>
</organism>
<dbReference type="PANTHER" id="PTHR33782">
    <property type="entry name" value="OS01G0121600 PROTEIN"/>
    <property type="match status" value="1"/>
</dbReference>
<evidence type="ECO:0000256" key="1">
    <source>
        <dbReference type="SAM" id="Phobius"/>
    </source>
</evidence>
<dbReference type="EMBL" id="JADFTS010000003">
    <property type="protein sequence ID" value="KAF9614693.1"/>
    <property type="molecule type" value="Genomic_DNA"/>
</dbReference>
<keyword evidence="1" id="KW-1133">Transmembrane helix</keyword>
<reference evidence="2 3" key="1">
    <citation type="submission" date="2020-10" db="EMBL/GenBank/DDBJ databases">
        <title>The Coptis chinensis genome and diversification of protoberbering-type alkaloids.</title>
        <authorList>
            <person name="Wang B."/>
            <person name="Shu S."/>
            <person name="Song C."/>
            <person name="Liu Y."/>
        </authorList>
    </citation>
    <scope>NUCLEOTIDE SEQUENCE [LARGE SCALE GENOMIC DNA]</scope>
    <source>
        <strain evidence="2">HL-2020</strain>
        <tissue evidence="2">Leaf</tissue>
    </source>
</reference>
<sequence length="142" mass="16053">MEATTSCSLVVLPPKPFLSHSTHKKVGAIRLKRLSTRIYAERRDANGKKHGGGRVDEDMIVLRMRIHDMKMEEANYEAPSNWMEWEKKYYANYDSDVCEAVGLLQTQLMNTRPSFVIGMAVLLVLSVTTSTAMVCSSVHRDC</sequence>
<keyword evidence="1" id="KW-0472">Membrane</keyword>
<keyword evidence="3" id="KW-1185">Reference proteome</keyword>
<gene>
    <name evidence="2" type="ORF">IFM89_019821</name>
</gene>
<dbReference type="Proteomes" id="UP000631114">
    <property type="component" value="Unassembled WGS sequence"/>
</dbReference>
<dbReference type="PANTHER" id="PTHR33782:SF5">
    <property type="entry name" value="MEDIATOR OF RNA POLYMERASE II TRANSCRIPTION SUBUNIT"/>
    <property type="match status" value="1"/>
</dbReference>
<dbReference type="OrthoDB" id="672819at2759"/>
<feature type="transmembrane region" description="Helical" evidence="1">
    <location>
        <begin position="115"/>
        <end position="134"/>
    </location>
</feature>
<comment type="caution">
    <text evidence="2">The sequence shown here is derived from an EMBL/GenBank/DDBJ whole genome shotgun (WGS) entry which is preliminary data.</text>
</comment>
<name>A0A835M035_9MAGN</name>
<accession>A0A835M035</accession>
<dbReference type="AlphaFoldDB" id="A0A835M035"/>
<protein>
    <submittedName>
        <fullName evidence="2">Uncharacterized protein</fullName>
    </submittedName>
</protein>
<evidence type="ECO:0000313" key="2">
    <source>
        <dbReference type="EMBL" id="KAF9614693.1"/>
    </source>
</evidence>
<proteinExistence type="predicted"/>
<evidence type="ECO:0000313" key="3">
    <source>
        <dbReference type="Proteomes" id="UP000631114"/>
    </source>
</evidence>